<evidence type="ECO:0000313" key="2">
    <source>
        <dbReference type="EMBL" id="KAG2233954.1"/>
    </source>
</evidence>
<sequence length="129" mass="14674">MLNTTKLVLSRTNKSRLFSTFPSMPVLILLLLLAPQNYLVVIKDFTDSECLQRRLNTRDEHLKGALINKANNVISLGGATLDNETDGKMDGSYILLEAESIKDIDTMLKADPYYKAKVWEKWEIKPVKM</sequence>
<proteinExistence type="predicted"/>
<organism evidence="2 3">
    <name type="scientific">Thamnidium elegans</name>
    <dbReference type="NCBI Taxonomy" id="101142"/>
    <lineage>
        <taxon>Eukaryota</taxon>
        <taxon>Fungi</taxon>
        <taxon>Fungi incertae sedis</taxon>
        <taxon>Mucoromycota</taxon>
        <taxon>Mucoromycotina</taxon>
        <taxon>Mucoromycetes</taxon>
        <taxon>Mucorales</taxon>
        <taxon>Mucorineae</taxon>
        <taxon>Mucoraceae</taxon>
        <taxon>Thamnidium</taxon>
    </lineage>
</organism>
<gene>
    <name evidence="2" type="ORF">INT48_009767</name>
</gene>
<dbReference type="AlphaFoldDB" id="A0A8H7SNP9"/>
<dbReference type="EMBL" id="JAEPRE010000065">
    <property type="protein sequence ID" value="KAG2233954.1"/>
    <property type="molecule type" value="Genomic_DNA"/>
</dbReference>
<feature type="domain" description="YCII-related" evidence="1">
    <location>
        <begin position="38"/>
        <end position="127"/>
    </location>
</feature>
<keyword evidence="3" id="KW-1185">Reference proteome</keyword>
<dbReference type="Pfam" id="PF03795">
    <property type="entry name" value="YCII"/>
    <property type="match status" value="1"/>
</dbReference>
<reference evidence="2" key="1">
    <citation type="submission" date="2021-01" db="EMBL/GenBank/DDBJ databases">
        <title>Metabolic potential, ecology and presence of endohyphal bacteria is reflected in genomic diversity of Mucoromycotina.</title>
        <authorList>
            <person name="Muszewska A."/>
            <person name="Okrasinska A."/>
            <person name="Steczkiewicz K."/>
            <person name="Drgas O."/>
            <person name="Orlowska M."/>
            <person name="Perlinska-Lenart U."/>
            <person name="Aleksandrzak-Piekarczyk T."/>
            <person name="Szatraj K."/>
            <person name="Zielenkiewicz U."/>
            <person name="Pilsyk S."/>
            <person name="Malc E."/>
            <person name="Mieczkowski P."/>
            <person name="Kruszewska J.S."/>
            <person name="Biernat P."/>
            <person name="Pawlowska J."/>
        </authorList>
    </citation>
    <scope>NUCLEOTIDE SEQUENCE</scope>
    <source>
        <strain evidence="2">WA0000018081</strain>
    </source>
</reference>
<dbReference type="InterPro" id="IPR005545">
    <property type="entry name" value="YCII"/>
</dbReference>
<dbReference type="PANTHER" id="PTHR33606:SF3">
    <property type="entry name" value="PROTEIN YCII"/>
    <property type="match status" value="1"/>
</dbReference>
<comment type="caution">
    <text evidence="2">The sequence shown here is derived from an EMBL/GenBank/DDBJ whole genome shotgun (WGS) entry which is preliminary data.</text>
</comment>
<dbReference type="Gene3D" id="3.30.70.1060">
    <property type="entry name" value="Dimeric alpha+beta barrel"/>
    <property type="match status" value="1"/>
</dbReference>
<dbReference type="SUPFAM" id="SSF54909">
    <property type="entry name" value="Dimeric alpha+beta barrel"/>
    <property type="match status" value="1"/>
</dbReference>
<name>A0A8H7SNP9_9FUNG</name>
<evidence type="ECO:0000259" key="1">
    <source>
        <dbReference type="Pfam" id="PF03795"/>
    </source>
</evidence>
<protein>
    <recommendedName>
        <fullName evidence="1">YCII-related domain-containing protein</fullName>
    </recommendedName>
</protein>
<dbReference type="InterPro" id="IPR011008">
    <property type="entry name" value="Dimeric_a/b-barrel"/>
</dbReference>
<dbReference type="PANTHER" id="PTHR33606">
    <property type="entry name" value="PROTEIN YCII"/>
    <property type="match status" value="1"/>
</dbReference>
<evidence type="ECO:0000313" key="3">
    <source>
        <dbReference type="Proteomes" id="UP000613177"/>
    </source>
</evidence>
<dbReference type="Proteomes" id="UP000613177">
    <property type="component" value="Unassembled WGS sequence"/>
</dbReference>
<dbReference type="InterPro" id="IPR051807">
    <property type="entry name" value="Sec-metab_biosynth-assoc"/>
</dbReference>
<accession>A0A8H7SNP9</accession>